<dbReference type="STRING" id="1121025.SAMN02745249_01340"/>
<keyword evidence="3" id="KW-1185">Reference proteome</keyword>
<dbReference type="Proteomes" id="UP000184128">
    <property type="component" value="Unassembled WGS sequence"/>
</dbReference>
<dbReference type="AlphaFoldDB" id="A0A1M4X251"/>
<dbReference type="Gene3D" id="3.40.50.2000">
    <property type="entry name" value="Glycogen Phosphorylase B"/>
    <property type="match status" value="2"/>
</dbReference>
<evidence type="ECO:0000259" key="1">
    <source>
        <dbReference type="Pfam" id="PF00534"/>
    </source>
</evidence>
<feature type="domain" description="Glycosyl transferase family 1" evidence="1">
    <location>
        <begin position="196"/>
        <end position="305"/>
    </location>
</feature>
<dbReference type="RefSeq" id="WP_073298061.1">
    <property type="nucleotide sequence ID" value="NZ_FQUF01000018.1"/>
</dbReference>
<dbReference type="GO" id="GO:0016757">
    <property type="term" value="F:glycosyltransferase activity"/>
    <property type="evidence" value="ECO:0007669"/>
    <property type="project" value="InterPro"/>
</dbReference>
<gene>
    <name evidence="2" type="ORF">SAMN02745249_01340</name>
</gene>
<accession>A0A1M4X251</accession>
<dbReference type="InterPro" id="IPR001296">
    <property type="entry name" value="Glyco_trans_1"/>
</dbReference>
<name>A0A1M4X251_9LACT</name>
<evidence type="ECO:0000313" key="3">
    <source>
        <dbReference type="Proteomes" id="UP000184128"/>
    </source>
</evidence>
<dbReference type="OrthoDB" id="9804196at2"/>
<sequence length="379" mass="43618">MNNSVEVLHLMTGFGGGISSFIKNKADFFKMDEDVLFNVLTFDEVSEDFHNSIINTGGKIYKVTDPKDSFSSFVKETSNIFNEIPKDTVIHCHFGMNLALYFKLLVKKNNIKRFIIHAHTDAPKEVRESLKNKFRRYFNSKMTREKLSCGTGASINIFGKKDVDNNNIVHIPNSIDPFDFIYNKFSIEEKTKLLGKENKDKFIIGNIGRFHPQKNHLFMLDLIEKLSVTNLDFLWIFIGDGELKDKIENEAEKRNLSKYILFLGRRSDVPALLNIMDLFVLPSLYEGLPTVAVEAQAAGIPCLLSTEITEEVDLGMGIVRFLDLEDMDSWMESIVESTELKRVSEKRRLDNLVEKKFTNEESGKLYKQFLLEKISYYNL</sequence>
<dbReference type="Pfam" id="PF00534">
    <property type="entry name" value="Glycos_transf_1"/>
    <property type="match status" value="1"/>
</dbReference>
<dbReference type="PANTHER" id="PTHR12526:SF638">
    <property type="entry name" value="SPORE COAT PROTEIN SA"/>
    <property type="match status" value="1"/>
</dbReference>
<protein>
    <submittedName>
        <fullName evidence="2">Glycosyltransferase involved in cell wall bisynthesis</fullName>
    </submittedName>
</protein>
<proteinExistence type="predicted"/>
<dbReference type="PANTHER" id="PTHR12526">
    <property type="entry name" value="GLYCOSYLTRANSFERASE"/>
    <property type="match status" value="1"/>
</dbReference>
<dbReference type="EMBL" id="FQUF01000018">
    <property type="protein sequence ID" value="SHE87598.1"/>
    <property type="molecule type" value="Genomic_DNA"/>
</dbReference>
<reference evidence="3" key="1">
    <citation type="submission" date="2016-11" db="EMBL/GenBank/DDBJ databases">
        <authorList>
            <person name="Varghese N."/>
            <person name="Submissions S."/>
        </authorList>
    </citation>
    <scope>NUCLEOTIDE SEQUENCE [LARGE SCALE GENOMIC DNA]</scope>
    <source>
        <strain evidence="3">DSM 15692</strain>
    </source>
</reference>
<organism evidence="2 3">
    <name type="scientific">Atopostipes suicloacalis DSM 15692</name>
    <dbReference type="NCBI Taxonomy" id="1121025"/>
    <lineage>
        <taxon>Bacteria</taxon>
        <taxon>Bacillati</taxon>
        <taxon>Bacillota</taxon>
        <taxon>Bacilli</taxon>
        <taxon>Lactobacillales</taxon>
        <taxon>Carnobacteriaceae</taxon>
        <taxon>Atopostipes</taxon>
    </lineage>
</organism>
<evidence type="ECO:0000313" key="2">
    <source>
        <dbReference type="EMBL" id="SHE87598.1"/>
    </source>
</evidence>
<keyword evidence="2" id="KW-0808">Transferase</keyword>
<dbReference type="SUPFAM" id="SSF53756">
    <property type="entry name" value="UDP-Glycosyltransferase/glycogen phosphorylase"/>
    <property type="match status" value="1"/>
</dbReference>